<dbReference type="GO" id="GO:0006886">
    <property type="term" value="P:intracellular protein transport"/>
    <property type="evidence" value="ECO:0007669"/>
    <property type="project" value="EnsemblFungi"/>
</dbReference>
<dbReference type="GO" id="GO:0006891">
    <property type="term" value="P:intra-Golgi vesicle-mediated transport"/>
    <property type="evidence" value="ECO:0007669"/>
    <property type="project" value="EnsemblFungi"/>
</dbReference>
<dbReference type="FunCoup" id="G0V6M7">
    <property type="interactions" value="106"/>
</dbReference>
<dbReference type="InterPro" id="IPR039899">
    <property type="entry name" value="BET1_SNARE"/>
</dbReference>
<evidence type="ECO:0000256" key="7">
    <source>
        <dbReference type="ARBA" id="ARBA00023136"/>
    </source>
</evidence>
<keyword evidence="3 9" id="KW-0812">Transmembrane</keyword>
<reference key="2">
    <citation type="submission" date="2011-08" db="EMBL/GenBank/DDBJ databases">
        <title>Genome sequence of Naumovozyma castellii.</title>
        <authorList>
            <person name="Gordon J.L."/>
            <person name="Armisen D."/>
            <person name="Proux-Wera E."/>
            <person name="OhEigeartaigh S.S."/>
            <person name="Byrne K.P."/>
            <person name="Wolfe K.H."/>
        </authorList>
    </citation>
    <scope>NUCLEOTIDE SEQUENCE</scope>
    <source>
        <strain>Type strain:CBS 4309</strain>
    </source>
</reference>
<keyword evidence="5 9" id="KW-1133">Transmembrane helix</keyword>
<evidence type="ECO:0000256" key="1">
    <source>
        <dbReference type="ARBA" id="ARBA00004394"/>
    </source>
</evidence>
<dbReference type="PROSITE" id="PS50192">
    <property type="entry name" value="T_SNARE"/>
    <property type="match status" value="1"/>
</dbReference>
<dbReference type="SUPFAM" id="SSF58038">
    <property type="entry name" value="SNARE fusion complex"/>
    <property type="match status" value="1"/>
</dbReference>
<dbReference type="GO" id="GO:0031201">
    <property type="term" value="C:SNARE complex"/>
    <property type="evidence" value="ECO:0007669"/>
    <property type="project" value="EnsemblFungi"/>
</dbReference>
<evidence type="ECO:0000256" key="9">
    <source>
        <dbReference type="SAM" id="Phobius"/>
    </source>
</evidence>
<evidence type="ECO:0000256" key="8">
    <source>
        <dbReference type="ARBA" id="ARBA00046280"/>
    </source>
</evidence>
<proteinExistence type="predicted"/>
<evidence type="ECO:0000313" key="12">
    <source>
        <dbReference type="Proteomes" id="UP000001640"/>
    </source>
</evidence>
<dbReference type="RefSeq" id="XP_003673506.1">
    <property type="nucleotide sequence ID" value="XM_003673458.1"/>
</dbReference>
<evidence type="ECO:0000256" key="6">
    <source>
        <dbReference type="ARBA" id="ARBA00023034"/>
    </source>
</evidence>
<feature type="transmembrane region" description="Helical" evidence="9">
    <location>
        <begin position="75"/>
        <end position="94"/>
    </location>
</feature>
<accession>G0V6M7</accession>
<dbReference type="HOGENOM" id="CLU_150783_1_0_1"/>
<evidence type="ECO:0000256" key="5">
    <source>
        <dbReference type="ARBA" id="ARBA00022989"/>
    </source>
</evidence>
<keyword evidence="12" id="KW-1185">Reference proteome</keyword>
<dbReference type="AlphaFoldDB" id="G0V6M7"/>
<dbReference type="GeneID" id="96900604"/>
<protein>
    <recommendedName>
        <fullName evidence="10">t-SNARE coiled-coil homology domain-containing protein</fullName>
    </recommendedName>
</protein>
<keyword evidence="7 9" id="KW-0472">Membrane</keyword>
<keyword evidence="6" id="KW-0333">Golgi apparatus</keyword>
<gene>
    <name evidence="11" type="primary">NCAS0A05650</name>
    <name evidence="11" type="ordered locus">NCAS_0A05650</name>
</gene>
<evidence type="ECO:0000256" key="2">
    <source>
        <dbReference type="ARBA" id="ARBA00022448"/>
    </source>
</evidence>
<dbReference type="eggNOG" id="ENOG502S4UD">
    <property type="taxonomic scope" value="Eukaryota"/>
</dbReference>
<dbReference type="OrthoDB" id="3063237at2759"/>
<dbReference type="GO" id="GO:0000139">
    <property type="term" value="C:Golgi membrane"/>
    <property type="evidence" value="ECO:0007669"/>
    <property type="project" value="UniProtKB-SubCell"/>
</dbReference>
<dbReference type="GO" id="GO:0005484">
    <property type="term" value="F:SNAP receptor activity"/>
    <property type="evidence" value="ECO:0007669"/>
    <property type="project" value="EnsemblFungi"/>
</dbReference>
<organism evidence="11 12">
    <name type="scientific">Naumovozyma castellii</name>
    <name type="common">Yeast</name>
    <name type="synonym">Saccharomyces castellii</name>
    <dbReference type="NCBI Taxonomy" id="27288"/>
    <lineage>
        <taxon>Eukaryota</taxon>
        <taxon>Fungi</taxon>
        <taxon>Dikarya</taxon>
        <taxon>Ascomycota</taxon>
        <taxon>Saccharomycotina</taxon>
        <taxon>Saccharomycetes</taxon>
        <taxon>Saccharomycetales</taxon>
        <taxon>Saccharomycetaceae</taxon>
        <taxon>Naumovozyma</taxon>
    </lineage>
</organism>
<dbReference type="Proteomes" id="UP000001640">
    <property type="component" value="Chromosome 1"/>
</dbReference>
<feature type="domain" description="T-SNARE coiled-coil homology" evidence="10">
    <location>
        <begin position="7"/>
        <end position="69"/>
    </location>
</feature>
<keyword evidence="4" id="KW-0653">Protein transport</keyword>
<sequence>MSNSRYSQVESSNDQKLNTLANKLATFRNINQDINDQAVQDNSLVGQISNSFDALANNIKNTSQRLTRTMSSGNSIWKMTGLALVIFFIIYNLMKFF</sequence>
<keyword evidence="2" id="KW-0813">Transport</keyword>
<dbReference type="CDD" id="cd15853">
    <property type="entry name" value="SNARE_Bet1"/>
    <property type="match status" value="1"/>
</dbReference>
<dbReference type="GO" id="GO:0000138">
    <property type="term" value="C:Golgi trans cisterna"/>
    <property type="evidence" value="ECO:0007669"/>
    <property type="project" value="EnsemblFungi"/>
</dbReference>
<dbReference type="InParanoid" id="G0V6M7"/>
<dbReference type="SMART" id="SM00397">
    <property type="entry name" value="t_SNARE"/>
    <property type="match status" value="1"/>
</dbReference>
<evidence type="ECO:0000313" key="11">
    <source>
        <dbReference type="EMBL" id="CCC67123.1"/>
    </source>
</evidence>
<dbReference type="KEGG" id="ncs:NCAS_0A05650"/>
<name>G0V6M7_NAUCA</name>
<dbReference type="InterPro" id="IPR000727">
    <property type="entry name" value="T_SNARE_dom"/>
</dbReference>
<evidence type="ECO:0000259" key="10">
    <source>
        <dbReference type="PROSITE" id="PS50192"/>
    </source>
</evidence>
<comment type="subcellular location">
    <subcellularLocation>
        <location evidence="8">Endomembrane system</location>
        <topology evidence="8">Single-pass type IV membrane protein</topology>
    </subcellularLocation>
    <subcellularLocation>
        <location evidence="1">Golgi apparatus membrane</location>
    </subcellularLocation>
</comment>
<evidence type="ECO:0000256" key="3">
    <source>
        <dbReference type="ARBA" id="ARBA00022692"/>
    </source>
</evidence>
<dbReference type="PANTHER" id="PTHR12791">
    <property type="entry name" value="GOLGI SNARE BET1-RELATED"/>
    <property type="match status" value="1"/>
</dbReference>
<dbReference type="GO" id="GO:0006888">
    <property type="term" value="P:endoplasmic reticulum to Golgi vesicle-mediated transport"/>
    <property type="evidence" value="ECO:0007669"/>
    <property type="project" value="EnsemblFungi"/>
</dbReference>
<reference evidence="11 12" key="1">
    <citation type="journal article" date="2011" name="Proc. Natl. Acad. Sci. U.S.A.">
        <title>Evolutionary erosion of yeast sex chromosomes by mating-type switching accidents.</title>
        <authorList>
            <person name="Gordon J.L."/>
            <person name="Armisen D."/>
            <person name="Proux-Wera E."/>
            <person name="Oheigeartaigh S.S."/>
            <person name="Byrne K.P."/>
            <person name="Wolfe K.H."/>
        </authorList>
    </citation>
    <scope>NUCLEOTIDE SEQUENCE [LARGE SCALE GENOMIC DNA]</scope>
    <source>
        <strain evidence="12">ATCC 76901 / BCRC 22586 / CBS 4309 / NBRC 1992 / NRRL Y-12630</strain>
    </source>
</reference>
<dbReference type="GO" id="GO:0006906">
    <property type="term" value="P:vesicle fusion"/>
    <property type="evidence" value="ECO:0007669"/>
    <property type="project" value="EnsemblFungi"/>
</dbReference>
<dbReference type="OMA" id="NIWRMVG"/>
<evidence type="ECO:0000256" key="4">
    <source>
        <dbReference type="ARBA" id="ARBA00022927"/>
    </source>
</evidence>
<dbReference type="EMBL" id="HE576752">
    <property type="protein sequence ID" value="CCC67123.1"/>
    <property type="molecule type" value="Genomic_DNA"/>
</dbReference>
<dbReference type="STRING" id="1064592.G0V6M7"/>